<gene>
    <name evidence="1" type="ORF">SAMN04489859_103048</name>
</gene>
<protein>
    <recommendedName>
        <fullName evidence="3">Transposase</fullName>
    </recommendedName>
</protein>
<name>A0A1H8LGH6_9RHOB</name>
<evidence type="ECO:0008006" key="3">
    <source>
        <dbReference type="Google" id="ProtNLM"/>
    </source>
</evidence>
<reference evidence="1 2" key="1">
    <citation type="submission" date="2016-10" db="EMBL/GenBank/DDBJ databases">
        <authorList>
            <person name="de Groot N.N."/>
        </authorList>
    </citation>
    <scope>NUCLEOTIDE SEQUENCE [LARGE SCALE GENOMIC DNA]</scope>
    <source>
        <strain evidence="1 2">DSM 8512</strain>
    </source>
</reference>
<evidence type="ECO:0000313" key="2">
    <source>
        <dbReference type="Proteomes" id="UP000199054"/>
    </source>
</evidence>
<dbReference type="Proteomes" id="UP000199054">
    <property type="component" value="Unassembled WGS sequence"/>
</dbReference>
<accession>A0A1H8LGH6</accession>
<dbReference type="AlphaFoldDB" id="A0A1H8LGH6"/>
<evidence type="ECO:0000313" key="1">
    <source>
        <dbReference type="EMBL" id="SEO04260.1"/>
    </source>
</evidence>
<dbReference type="EMBL" id="FODE01000030">
    <property type="protein sequence ID" value="SEO04260.1"/>
    <property type="molecule type" value="Genomic_DNA"/>
</dbReference>
<sequence length="81" mass="8880">MSAPLPSALRTRFQLYIEEGLSGRAAALRLKLSPATGARWGRAIRTRGHAEPLPQGRPKGHGKLAPHRAFFEELLAQDPDI</sequence>
<feature type="non-terminal residue" evidence="1">
    <location>
        <position position="81"/>
    </location>
</feature>
<dbReference type="SUPFAM" id="SSF46689">
    <property type="entry name" value="Homeodomain-like"/>
    <property type="match status" value="1"/>
</dbReference>
<organism evidence="1 2">
    <name type="scientific">Paracoccus alcaliphilus</name>
    <dbReference type="NCBI Taxonomy" id="34002"/>
    <lineage>
        <taxon>Bacteria</taxon>
        <taxon>Pseudomonadati</taxon>
        <taxon>Pseudomonadota</taxon>
        <taxon>Alphaproteobacteria</taxon>
        <taxon>Rhodobacterales</taxon>
        <taxon>Paracoccaceae</taxon>
        <taxon>Paracoccus</taxon>
    </lineage>
</organism>
<proteinExistence type="predicted"/>
<dbReference type="InterPro" id="IPR009057">
    <property type="entry name" value="Homeodomain-like_sf"/>
</dbReference>
<keyword evidence="2" id="KW-1185">Reference proteome</keyword>